<name>A0A0E9PW75_ANGAN</name>
<protein>
    <submittedName>
        <fullName evidence="1">Uncharacterized protein</fullName>
    </submittedName>
</protein>
<reference evidence="1" key="2">
    <citation type="journal article" date="2015" name="Fish Shellfish Immunol.">
        <title>Early steps in the European eel (Anguilla anguilla)-Vibrio vulnificus interaction in the gills: Role of the RtxA13 toxin.</title>
        <authorList>
            <person name="Callol A."/>
            <person name="Pajuelo D."/>
            <person name="Ebbesson L."/>
            <person name="Teles M."/>
            <person name="MacKenzie S."/>
            <person name="Amaro C."/>
        </authorList>
    </citation>
    <scope>NUCLEOTIDE SEQUENCE</scope>
</reference>
<accession>A0A0E9PW75</accession>
<sequence>MSALVALYPPQHLSLVESLRDLFLGQSLFPFICSP</sequence>
<dbReference type="AlphaFoldDB" id="A0A0E9PW75"/>
<dbReference type="EMBL" id="GBXM01099843">
    <property type="protein sequence ID" value="JAH08734.1"/>
    <property type="molecule type" value="Transcribed_RNA"/>
</dbReference>
<reference evidence="1" key="1">
    <citation type="submission" date="2014-11" db="EMBL/GenBank/DDBJ databases">
        <authorList>
            <person name="Amaro Gonzalez C."/>
        </authorList>
    </citation>
    <scope>NUCLEOTIDE SEQUENCE</scope>
</reference>
<organism evidence="1">
    <name type="scientific">Anguilla anguilla</name>
    <name type="common">European freshwater eel</name>
    <name type="synonym">Muraena anguilla</name>
    <dbReference type="NCBI Taxonomy" id="7936"/>
    <lineage>
        <taxon>Eukaryota</taxon>
        <taxon>Metazoa</taxon>
        <taxon>Chordata</taxon>
        <taxon>Craniata</taxon>
        <taxon>Vertebrata</taxon>
        <taxon>Euteleostomi</taxon>
        <taxon>Actinopterygii</taxon>
        <taxon>Neopterygii</taxon>
        <taxon>Teleostei</taxon>
        <taxon>Anguilliformes</taxon>
        <taxon>Anguillidae</taxon>
        <taxon>Anguilla</taxon>
    </lineage>
</organism>
<proteinExistence type="predicted"/>
<evidence type="ECO:0000313" key="1">
    <source>
        <dbReference type="EMBL" id="JAH08734.1"/>
    </source>
</evidence>